<dbReference type="PANTHER" id="PTHR43721:SF22">
    <property type="entry name" value="ELONGATION FACTOR TU, MITOCHONDRIAL"/>
    <property type="match status" value="1"/>
</dbReference>
<dbReference type="CDD" id="cd03696">
    <property type="entry name" value="SelB_II"/>
    <property type="match status" value="1"/>
</dbReference>
<keyword evidence="3" id="KW-0963">Cytoplasm</keyword>
<dbReference type="Pfam" id="PF09106">
    <property type="entry name" value="WHD_2nd_SelB"/>
    <property type="match status" value="1"/>
</dbReference>
<dbReference type="InterPro" id="IPR005225">
    <property type="entry name" value="Small_GTP-bd"/>
</dbReference>
<dbReference type="InterPro" id="IPR015191">
    <property type="entry name" value="SelB_WHD4"/>
</dbReference>
<dbReference type="GO" id="GO:0005525">
    <property type="term" value="F:GTP binding"/>
    <property type="evidence" value="ECO:0007669"/>
    <property type="project" value="UniProtKB-KW"/>
</dbReference>
<dbReference type="InterPro" id="IPR057335">
    <property type="entry name" value="Beta-barrel_SelB"/>
</dbReference>
<evidence type="ECO:0000256" key="3">
    <source>
        <dbReference type="ARBA" id="ARBA00022490"/>
    </source>
</evidence>
<dbReference type="Pfam" id="PF25461">
    <property type="entry name" value="Beta-barrel_SelB"/>
    <property type="match status" value="1"/>
</dbReference>
<keyword evidence="6" id="KW-0342">GTP-binding</keyword>
<dbReference type="Proteomes" id="UP000186469">
    <property type="component" value="Unassembled WGS sequence"/>
</dbReference>
<dbReference type="SUPFAM" id="SSF50465">
    <property type="entry name" value="EF-Tu/eEF-1alpha/eIF2-gamma C-terminal domain"/>
    <property type="match status" value="1"/>
</dbReference>
<dbReference type="GO" id="GO:0003723">
    <property type="term" value="F:RNA binding"/>
    <property type="evidence" value="ECO:0007669"/>
    <property type="project" value="InterPro"/>
</dbReference>
<dbReference type="Gene3D" id="1.10.10.2770">
    <property type="match status" value="1"/>
</dbReference>
<evidence type="ECO:0000259" key="9">
    <source>
        <dbReference type="PROSITE" id="PS51722"/>
    </source>
</evidence>
<feature type="domain" description="Tr-type G" evidence="9">
    <location>
        <begin position="1"/>
        <end position="171"/>
    </location>
</feature>
<dbReference type="SUPFAM" id="SSF50447">
    <property type="entry name" value="Translation proteins"/>
    <property type="match status" value="1"/>
</dbReference>
<keyword evidence="11" id="KW-1185">Reference proteome</keyword>
<dbReference type="InterPro" id="IPR004535">
    <property type="entry name" value="Transl_elong_SelB"/>
</dbReference>
<dbReference type="OrthoDB" id="9803139at2"/>
<dbReference type="AlphaFoldDB" id="A0A1M7SFL0"/>
<dbReference type="GO" id="GO:0003746">
    <property type="term" value="F:translation elongation factor activity"/>
    <property type="evidence" value="ECO:0007669"/>
    <property type="project" value="UniProtKB-KW"/>
</dbReference>
<comment type="function">
    <text evidence="7">Translation factor necessary for the incorporation of selenocysteine into proteins. It probably replaces EF-Tu for the insertion of selenocysteine directed by the UGA codon. SelB binds GTP and GDP.</text>
</comment>
<dbReference type="Pfam" id="PF03144">
    <property type="entry name" value="GTP_EFTU_D2"/>
    <property type="match status" value="1"/>
</dbReference>
<dbReference type="GO" id="GO:0001514">
    <property type="term" value="P:selenocysteine incorporation"/>
    <property type="evidence" value="ECO:0007669"/>
    <property type="project" value="InterPro"/>
</dbReference>
<dbReference type="EMBL" id="FRDI01000003">
    <property type="protein sequence ID" value="SHN57308.1"/>
    <property type="molecule type" value="Genomic_DNA"/>
</dbReference>
<protein>
    <recommendedName>
        <fullName evidence="2">Selenocysteine-specific elongation factor</fullName>
    </recommendedName>
    <alternativeName>
        <fullName evidence="8">SelB translation factor</fullName>
    </alternativeName>
</protein>
<keyword evidence="10" id="KW-0251">Elongation factor</keyword>
<dbReference type="InterPro" id="IPR000795">
    <property type="entry name" value="T_Tr_GTP-bd_dom"/>
</dbReference>
<evidence type="ECO:0000256" key="2">
    <source>
        <dbReference type="ARBA" id="ARBA00015953"/>
    </source>
</evidence>
<evidence type="ECO:0000256" key="6">
    <source>
        <dbReference type="ARBA" id="ARBA00023134"/>
    </source>
</evidence>
<dbReference type="InterPro" id="IPR015190">
    <property type="entry name" value="Elong_fac_SelB-wing-hlx_typ-2"/>
</dbReference>
<name>A0A1M7SFL0_9BACT</name>
<dbReference type="InterPro" id="IPR004161">
    <property type="entry name" value="EFTu-like_2"/>
</dbReference>
<dbReference type="PROSITE" id="PS00301">
    <property type="entry name" value="G_TR_1"/>
    <property type="match status" value="1"/>
</dbReference>
<dbReference type="RefSeq" id="WP_072696568.1">
    <property type="nucleotide sequence ID" value="NZ_FRDI01000003.1"/>
</dbReference>
<reference evidence="10 11" key="1">
    <citation type="submission" date="2016-12" db="EMBL/GenBank/DDBJ databases">
        <authorList>
            <person name="Song W.-J."/>
            <person name="Kurnit D.M."/>
        </authorList>
    </citation>
    <scope>NUCLEOTIDE SEQUENCE [LARGE SCALE GENOMIC DNA]</scope>
    <source>
        <strain evidence="10 11">DSM 11393</strain>
    </source>
</reference>
<gene>
    <name evidence="10" type="ORF">SAMN02745728_00891</name>
</gene>
<dbReference type="Gene3D" id="2.40.30.10">
    <property type="entry name" value="Translation factors"/>
    <property type="match status" value="1"/>
</dbReference>
<dbReference type="SUPFAM" id="SSF46785">
    <property type="entry name" value="Winged helix' DNA-binding domain"/>
    <property type="match status" value="3"/>
</dbReference>
<dbReference type="InterPro" id="IPR009000">
    <property type="entry name" value="Transl_B-barrel_sf"/>
</dbReference>
<comment type="subcellular location">
    <subcellularLocation>
        <location evidence="1">Cytoplasm</location>
    </subcellularLocation>
</comment>
<dbReference type="GO" id="GO:0005829">
    <property type="term" value="C:cytosol"/>
    <property type="evidence" value="ECO:0007669"/>
    <property type="project" value="TreeGrafter"/>
</dbReference>
<accession>A0A1M7SFL0</accession>
<evidence type="ECO:0000256" key="1">
    <source>
        <dbReference type="ARBA" id="ARBA00004496"/>
    </source>
</evidence>
<dbReference type="Gene3D" id="1.10.10.10">
    <property type="entry name" value="Winged helix-like DNA-binding domain superfamily/Winged helix DNA-binding domain"/>
    <property type="match status" value="1"/>
</dbReference>
<dbReference type="InterPro" id="IPR036390">
    <property type="entry name" value="WH_DNA-bd_sf"/>
</dbReference>
<dbReference type="GO" id="GO:0003924">
    <property type="term" value="F:GTPase activity"/>
    <property type="evidence" value="ECO:0007669"/>
    <property type="project" value="InterPro"/>
</dbReference>
<dbReference type="Pfam" id="PF09107">
    <property type="entry name" value="WHD_3rd_SelB"/>
    <property type="match status" value="1"/>
</dbReference>
<evidence type="ECO:0000256" key="7">
    <source>
        <dbReference type="ARBA" id="ARBA00025526"/>
    </source>
</evidence>
<evidence type="ECO:0000313" key="11">
    <source>
        <dbReference type="Proteomes" id="UP000186469"/>
    </source>
</evidence>
<dbReference type="NCBIfam" id="TIGR00231">
    <property type="entry name" value="small_GTP"/>
    <property type="match status" value="1"/>
</dbReference>
<dbReference type="PRINTS" id="PR00315">
    <property type="entry name" value="ELONGATNFCT"/>
</dbReference>
<dbReference type="PROSITE" id="PS51722">
    <property type="entry name" value="G_TR_2"/>
    <property type="match status" value="1"/>
</dbReference>
<dbReference type="InterPro" id="IPR031157">
    <property type="entry name" value="G_TR_CS"/>
</dbReference>
<dbReference type="SUPFAM" id="SSF52540">
    <property type="entry name" value="P-loop containing nucleoside triphosphate hydrolases"/>
    <property type="match status" value="1"/>
</dbReference>
<evidence type="ECO:0000256" key="4">
    <source>
        <dbReference type="ARBA" id="ARBA00022741"/>
    </source>
</evidence>
<dbReference type="InterPro" id="IPR009001">
    <property type="entry name" value="Transl_elong_EF1A/Init_IF2_C"/>
</dbReference>
<evidence type="ECO:0000256" key="8">
    <source>
        <dbReference type="ARBA" id="ARBA00031615"/>
    </source>
</evidence>
<evidence type="ECO:0000256" key="5">
    <source>
        <dbReference type="ARBA" id="ARBA00022917"/>
    </source>
</evidence>
<dbReference type="NCBIfam" id="TIGR00475">
    <property type="entry name" value="selB"/>
    <property type="match status" value="1"/>
</dbReference>
<dbReference type="CDD" id="cd15491">
    <property type="entry name" value="selB_III"/>
    <property type="match status" value="1"/>
</dbReference>
<dbReference type="InterPro" id="IPR036388">
    <property type="entry name" value="WH-like_DNA-bd_sf"/>
</dbReference>
<dbReference type="Pfam" id="PF00009">
    <property type="entry name" value="GTP_EFTU"/>
    <property type="match status" value="1"/>
</dbReference>
<organism evidence="10 11">
    <name type="scientific">Desulfovibrio litoralis DSM 11393</name>
    <dbReference type="NCBI Taxonomy" id="1121455"/>
    <lineage>
        <taxon>Bacteria</taxon>
        <taxon>Pseudomonadati</taxon>
        <taxon>Thermodesulfobacteriota</taxon>
        <taxon>Desulfovibrionia</taxon>
        <taxon>Desulfovibrionales</taxon>
        <taxon>Desulfovibrionaceae</taxon>
        <taxon>Desulfovibrio</taxon>
    </lineage>
</organism>
<dbReference type="CDD" id="cd04171">
    <property type="entry name" value="SelB"/>
    <property type="match status" value="1"/>
</dbReference>
<dbReference type="Gene3D" id="3.40.50.300">
    <property type="entry name" value="P-loop containing nucleotide triphosphate hydrolases"/>
    <property type="match status" value="1"/>
</dbReference>
<dbReference type="InterPro" id="IPR050055">
    <property type="entry name" value="EF-Tu_GTPase"/>
</dbReference>
<dbReference type="InterPro" id="IPR027417">
    <property type="entry name" value="P-loop_NTPase"/>
</dbReference>
<keyword evidence="5" id="KW-0648">Protein biosynthesis</keyword>
<proteinExistence type="predicted"/>
<sequence length="640" mass="72189">MPVILGTAGHIDHGKTSLINALTDINCDRLIEEKKRGITIELGFAFLNNDDGERLSIIDVPGHERFVKNMVAGASGIDLVLLVIAADEGIMPQTKEHLEICSLLGIKQGLIALTKTDLVEQEWLDLVQEEIKDFLKGSFLENADIFPVSVQTGSGLESLKKELLTREKNLRNKKRSDLFRLPIDRIFSLKGHGTVVTGTMIAGQVKNGEELTVYPKEKNTKVRSLHSHDKNVEIAEAGGRTAINLSNLEVSDIQKGEVLARPDSLFPSLHWDIKLTCLSSTPTAIKHRTEIHFHHGTKETLARLYFFDRDKLNPGETALCQVRFTEPMVGVFGDRCVIRAYSPLRTIAGAELLNPLSLELKKKDPLFQEKTEKLLQLGNAEAKDLILMRLELAEKQGLNYNELLAFTNLNSKTLEKELALLNGKQELSCFDKEEKRYIAQSIVQALENSALSFINEFHKQNPAKNGLGKNEFYSGWGASLYPKLLHFLLERLSKKKLLHVEGDLVRIPSHQAKLETNQQDIKTALLNIYKESDKTPLNIKEILESLALNQKEALPLLKNLQDSGELVKISDEIYYYRPVLDKIWEAVTAWFESNDDLNLAVLKDLTSLSRKYLIALLEYFDREKLTVRVGDKRLLRGSKK</sequence>
<dbReference type="STRING" id="1121455.SAMN02745728_00891"/>
<evidence type="ECO:0000313" key="10">
    <source>
        <dbReference type="EMBL" id="SHN57308.1"/>
    </source>
</evidence>
<dbReference type="PANTHER" id="PTHR43721">
    <property type="entry name" value="ELONGATION FACTOR TU-RELATED"/>
    <property type="match status" value="1"/>
</dbReference>
<keyword evidence="4" id="KW-0547">Nucleotide-binding</keyword>
<dbReference type="FunFam" id="3.40.50.300:FF:001064">
    <property type="entry name" value="Selenocysteine-specific translation elongation factor"/>
    <property type="match status" value="1"/>
</dbReference>